<dbReference type="GO" id="GO:0004089">
    <property type="term" value="F:carbonate dehydratase activity"/>
    <property type="evidence" value="ECO:0007669"/>
    <property type="project" value="UniProtKB-EC"/>
</dbReference>
<feature type="domain" description="Alpha-carbonic anhydrase" evidence="3">
    <location>
        <begin position="19"/>
        <end position="216"/>
    </location>
</feature>
<dbReference type="SUPFAM" id="SSF51069">
    <property type="entry name" value="Carbonic anhydrase"/>
    <property type="match status" value="1"/>
</dbReference>
<dbReference type="Gene3D" id="3.10.200.10">
    <property type="entry name" value="Alpha carbonic anhydrase"/>
    <property type="match status" value="2"/>
</dbReference>
<comment type="similarity">
    <text evidence="1">Belongs to the alpha-carbonic anhydrase family.</text>
</comment>
<dbReference type="AlphaFoldDB" id="A0A8J2H321"/>
<organism evidence="4 5">
    <name type="scientific">Cotesia congregata</name>
    <name type="common">Parasitoid wasp</name>
    <name type="synonym">Apanteles congregatus</name>
    <dbReference type="NCBI Taxonomy" id="51543"/>
    <lineage>
        <taxon>Eukaryota</taxon>
        <taxon>Metazoa</taxon>
        <taxon>Ecdysozoa</taxon>
        <taxon>Arthropoda</taxon>
        <taxon>Hexapoda</taxon>
        <taxon>Insecta</taxon>
        <taxon>Pterygota</taxon>
        <taxon>Neoptera</taxon>
        <taxon>Endopterygota</taxon>
        <taxon>Hymenoptera</taxon>
        <taxon>Apocrita</taxon>
        <taxon>Ichneumonoidea</taxon>
        <taxon>Braconidae</taxon>
        <taxon>Microgastrinae</taxon>
        <taxon>Cotesia</taxon>
    </lineage>
</organism>
<dbReference type="SMART" id="SM01057">
    <property type="entry name" value="Carb_anhydrase"/>
    <property type="match status" value="1"/>
</dbReference>
<dbReference type="InterPro" id="IPR001148">
    <property type="entry name" value="CA_dom"/>
</dbReference>
<accession>A0A8J2H321</accession>
<dbReference type="PANTHER" id="PTHR18952">
    <property type="entry name" value="CARBONIC ANHYDRASE"/>
    <property type="match status" value="1"/>
</dbReference>
<evidence type="ECO:0000313" key="5">
    <source>
        <dbReference type="Proteomes" id="UP000786811"/>
    </source>
</evidence>
<dbReference type="PROSITE" id="PS51144">
    <property type="entry name" value="ALPHA_CA_2"/>
    <property type="match status" value="1"/>
</dbReference>
<evidence type="ECO:0000259" key="3">
    <source>
        <dbReference type="PROSITE" id="PS51144"/>
    </source>
</evidence>
<dbReference type="InterPro" id="IPR036398">
    <property type="entry name" value="CA_dom_sf"/>
</dbReference>
<dbReference type="PANTHER" id="PTHR18952:SF270">
    <property type="entry name" value="CARBONIC ANHYDRASE"/>
    <property type="match status" value="1"/>
</dbReference>
<dbReference type="EMBL" id="CAJNRD030001116">
    <property type="protein sequence ID" value="CAG5075659.1"/>
    <property type="molecule type" value="Genomic_DNA"/>
</dbReference>
<dbReference type="InterPro" id="IPR023561">
    <property type="entry name" value="Carbonic_anhydrase_a-class"/>
</dbReference>
<keyword evidence="2" id="KW-0732">Signal</keyword>
<dbReference type="Proteomes" id="UP000786811">
    <property type="component" value="Unassembled WGS sequence"/>
</dbReference>
<keyword evidence="5" id="KW-1185">Reference proteome</keyword>
<feature type="signal peptide" evidence="2">
    <location>
        <begin position="1"/>
        <end position="18"/>
    </location>
</feature>
<gene>
    <name evidence="4" type="ORF">HICCMSTLAB_LOCUS1796</name>
</gene>
<dbReference type="GO" id="GO:0008270">
    <property type="term" value="F:zinc ion binding"/>
    <property type="evidence" value="ECO:0007669"/>
    <property type="project" value="InterPro"/>
</dbReference>
<proteinExistence type="inferred from homology"/>
<protein>
    <submittedName>
        <fullName evidence="4">Similar to cah-3: Putative carbonic anhydrase 3 (Caenorhabditis elegans)</fullName>
    </submittedName>
</protein>
<dbReference type="OrthoDB" id="429145at2759"/>
<evidence type="ECO:0000313" key="4">
    <source>
        <dbReference type="EMBL" id="CAG5075659.1"/>
    </source>
</evidence>
<dbReference type="CDD" id="cd00326">
    <property type="entry name" value="alpha_CA"/>
    <property type="match status" value="1"/>
</dbReference>
<name>A0A8J2H321_COTCN</name>
<dbReference type="Pfam" id="PF00194">
    <property type="entry name" value="Carb_anhydrase"/>
    <property type="match status" value="1"/>
</dbReference>
<reference evidence="4" key="1">
    <citation type="submission" date="2021-04" db="EMBL/GenBank/DDBJ databases">
        <authorList>
            <person name="Chebbi M.A.C M."/>
        </authorList>
    </citation>
    <scope>NUCLEOTIDE SEQUENCE</scope>
</reference>
<comment type="caution">
    <text evidence="4">The sequence shown here is derived from an EMBL/GenBank/DDBJ whole genome shotgun (WGS) entry which is preliminary data.</text>
</comment>
<evidence type="ECO:0000256" key="2">
    <source>
        <dbReference type="SAM" id="SignalP"/>
    </source>
</evidence>
<evidence type="ECO:0000256" key="1">
    <source>
        <dbReference type="ARBA" id="ARBA00010718"/>
    </source>
</evidence>
<feature type="chain" id="PRO_5035268159" evidence="2">
    <location>
        <begin position="19"/>
        <end position="242"/>
    </location>
</feature>
<sequence>MLLIYLVFIIANICSIKSHDWGYTDENGPNNWPGVCKNGKRQSPINIETDNTLKDDLGSLKFLHYDYAFTGILTNTGHNVQITLSGVPIFLSGGGLTSKYVLEQMHFHWGAEHTIDGTRDALELHLVHHDKNIEIQRKVIPVHLLPNDRTTFYRYSGSLTTPGCQESVVWFVMTEKLTISESQVKILKNVQTHNGTLASNYRPTQEAGDRKVYHHLLGYSSSPISTPTPFVFLIAAILSSLF</sequence>